<dbReference type="InterPro" id="IPR011701">
    <property type="entry name" value="MFS"/>
</dbReference>
<keyword evidence="8" id="KW-0997">Cell inner membrane</keyword>
<evidence type="ECO:0000256" key="1">
    <source>
        <dbReference type="ARBA" id="ARBA00004651"/>
    </source>
</evidence>
<feature type="transmembrane region" description="Helical" evidence="8">
    <location>
        <begin position="367"/>
        <end position="386"/>
    </location>
</feature>
<feature type="transmembrane region" description="Helical" evidence="8">
    <location>
        <begin position="276"/>
        <end position="296"/>
    </location>
</feature>
<dbReference type="Proteomes" id="UP000244930">
    <property type="component" value="Chromosome"/>
</dbReference>
<comment type="similarity">
    <text evidence="2 8">Belongs to the major facilitator superfamily. Bcr/CmlA family.</text>
</comment>
<proteinExistence type="inferred from homology"/>
<comment type="subcellular location">
    <subcellularLocation>
        <location evidence="8">Cell inner membrane</location>
        <topology evidence="8">Multi-pass membrane protein</topology>
    </subcellularLocation>
    <subcellularLocation>
        <location evidence="1">Cell membrane</location>
        <topology evidence="1">Multi-pass membrane protein</topology>
    </subcellularLocation>
</comment>
<dbReference type="GO" id="GO:0042910">
    <property type="term" value="F:xenobiotic transmembrane transporter activity"/>
    <property type="evidence" value="ECO:0007669"/>
    <property type="project" value="InterPro"/>
</dbReference>
<dbReference type="AlphaFoldDB" id="A0A2U8GMN5"/>
<organism evidence="10 11">
    <name type="scientific">Parazoarcus communis</name>
    <dbReference type="NCBI Taxonomy" id="41977"/>
    <lineage>
        <taxon>Bacteria</taxon>
        <taxon>Pseudomonadati</taxon>
        <taxon>Pseudomonadota</taxon>
        <taxon>Betaproteobacteria</taxon>
        <taxon>Rhodocyclales</taxon>
        <taxon>Zoogloeaceae</taxon>
        <taxon>Parazoarcus</taxon>
    </lineage>
</organism>
<keyword evidence="3 8" id="KW-0813">Transport</keyword>
<comment type="caution">
    <text evidence="8">Lacks conserved residue(s) required for the propagation of feature annotation.</text>
</comment>
<dbReference type="KEGG" id="acom:CEW83_06590"/>
<keyword evidence="4" id="KW-1003">Cell membrane</keyword>
<protein>
    <recommendedName>
        <fullName evidence="8">Bcr/CflA family efflux transporter</fullName>
    </recommendedName>
</protein>
<dbReference type="GO" id="GO:1990961">
    <property type="term" value="P:xenobiotic detoxification by transmembrane export across the plasma membrane"/>
    <property type="evidence" value="ECO:0007669"/>
    <property type="project" value="InterPro"/>
</dbReference>
<dbReference type="PANTHER" id="PTHR23502:SF132">
    <property type="entry name" value="POLYAMINE TRANSPORTER 2-RELATED"/>
    <property type="match status" value="1"/>
</dbReference>
<dbReference type="Gene3D" id="1.20.1720.10">
    <property type="entry name" value="Multidrug resistance protein D"/>
    <property type="match status" value="1"/>
</dbReference>
<dbReference type="CDD" id="cd17320">
    <property type="entry name" value="MFS_MdfA_MDR_like"/>
    <property type="match status" value="1"/>
</dbReference>
<gene>
    <name evidence="10" type="ORF">CEW83_06590</name>
</gene>
<name>A0A2U8GMN5_9RHOO</name>
<dbReference type="PROSITE" id="PS50850">
    <property type="entry name" value="MFS"/>
    <property type="match status" value="1"/>
</dbReference>
<evidence type="ECO:0000256" key="4">
    <source>
        <dbReference type="ARBA" id="ARBA00022475"/>
    </source>
</evidence>
<feature type="transmembrane region" description="Helical" evidence="8">
    <location>
        <begin position="212"/>
        <end position="236"/>
    </location>
</feature>
<reference evidence="10 11" key="1">
    <citation type="submission" date="2017-06" db="EMBL/GenBank/DDBJ databases">
        <title>Azoarcus.</title>
        <authorList>
            <person name="Woo J.-H."/>
            <person name="Kim H.-S."/>
        </authorList>
    </citation>
    <scope>NUCLEOTIDE SEQUENCE [LARGE SCALE GENOMIC DNA]</scope>
    <source>
        <strain evidence="10 11">TSPY31</strain>
    </source>
</reference>
<dbReference type="NCBIfam" id="TIGR00710">
    <property type="entry name" value="efflux_Bcr_CflA"/>
    <property type="match status" value="1"/>
</dbReference>
<feature type="domain" description="Major facilitator superfamily (MFS) profile" evidence="9">
    <location>
        <begin position="6"/>
        <end position="388"/>
    </location>
</feature>
<evidence type="ECO:0000256" key="2">
    <source>
        <dbReference type="ARBA" id="ARBA00006236"/>
    </source>
</evidence>
<feature type="transmembrane region" description="Helical" evidence="8">
    <location>
        <begin position="341"/>
        <end position="361"/>
    </location>
</feature>
<evidence type="ECO:0000259" key="9">
    <source>
        <dbReference type="PROSITE" id="PS50850"/>
    </source>
</evidence>
<keyword evidence="11" id="KW-1185">Reference proteome</keyword>
<feature type="transmembrane region" description="Helical" evidence="8">
    <location>
        <begin position="161"/>
        <end position="181"/>
    </location>
</feature>
<feature type="transmembrane region" description="Helical" evidence="8">
    <location>
        <begin position="242"/>
        <end position="264"/>
    </location>
</feature>
<dbReference type="PANTHER" id="PTHR23502">
    <property type="entry name" value="MAJOR FACILITATOR SUPERFAMILY"/>
    <property type="match status" value="1"/>
</dbReference>
<evidence type="ECO:0000256" key="7">
    <source>
        <dbReference type="ARBA" id="ARBA00023136"/>
    </source>
</evidence>
<feature type="transmembrane region" description="Helical" evidence="8">
    <location>
        <begin position="97"/>
        <end position="119"/>
    </location>
</feature>
<evidence type="ECO:0000313" key="11">
    <source>
        <dbReference type="Proteomes" id="UP000244930"/>
    </source>
</evidence>
<keyword evidence="5 8" id="KW-0812">Transmembrane</keyword>
<dbReference type="InterPro" id="IPR004812">
    <property type="entry name" value="Efflux_drug-R_Bcr/CmlA"/>
</dbReference>
<sequence length="395" mass="41488">MGFTEFVGFIAACMALNALAIDVMLPALPMLHADFSLTDPNQAQAVIGVYLLGMGASQLVYGPLSDRYGRRPVLIGGLIVFAVAGMLSSLTDSFATLLAARLLQGVGAGAPRVIAVSLARDKYSGAQMGKVMSLAMMVFMAVPILAPSMGQLILLVAPWRWAFGALVIAGAAVLTWTLLRLQESLPEEHRRAISPRAIFGAYRITLTTRTSVGYMLALGLVVGGHMSFITSAQQIFVDVFDVGRSFTLLFAAVAVAMAVAAFTNSRLVHRFGMRRLSLTGLVTLIVLNVIHLGLALSGNETLLAFMLLQGGSVFVFGFLASNLNTLAMEPLGHVAGTASSMIGFFSTVTGALIGLMVGHLFNGSVSPLVGAYVVLGSLALATVYYTERPAPALAA</sequence>
<evidence type="ECO:0000313" key="10">
    <source>
        <dbReference type="EMBL" id="AWI74931.1"/>
    </source>
</evidence>
<dbReference type="InterPro" id="IPR020846">
    <property type="entry name" value="MFS_dom"/>
</dbReference>
<evidence type="ECO:0000256" key="3">
    <source>
        <dbReference type="ARBA" id="ARBA00022448"/>
    </source>
</evidence>
<evidence type="ECO:0000256" key="5">
    <source>
        <dbReference type="ARBA" id="ARBA00022692"/>
    </source>
</evidence>
<evidence type="ECO:0000256" key="6">
    <source>
        <dbReference type="ARBA" id="ARBA00022989"/>
    </source>
</evidence>
<dbReference type="EMBL" id="CP022187">
    <property type="protein sequence ID" value="AWI74931.1"/>
    <property type="molecule type" value="Genomic_DNA"/>
</dbReference>
<dbReference type="GO" id="GO:0005886">
    <property type="term" value="C:plasma membrane"/>
    <property type="evidence" value="ECO:0007669"/>
    <property type="project" value="UniProtKB-SubCell"/>
</dbReference>
<keyword evidence="6 8" id="KW-1133">Transmembrane helix</keyword>
<dbReference type="SUPFAM" id="SSF103473">
    <property type="entry name" value="MFS general substrate transporter"/>
    <property type="match status" value="1"/>
</dbReference>
<dbReference type="InterPro" id="IPR036259">
    <property type="entry name" value="MFS_trans_sf"/>
</dbReference>
<keyword evidence="7 8" id="KW-0472">Membrane</keyword>
<feature type="transmembrane region" description="Helical" evidence="8">
    <location>
        <begin position="73"/>
        <end position="91"/>
    </location>
</feature>
<dbReference type="Pfam" id="PF07690">
    <property type="entry name" value="MFS_1"/>
    <property type="match status" value="1"/>
</dbReference>
<accession>A0A2U8GMN5</accession>
<feature type="transmembrane region" description="Helical" evidence="8">
    <location>
        <begin position="131"/>
        <end position="155"/>
    </location>
</feature>
<feature type="transmembrane region" description="Helical" evidence="8">
    <location>
        <begin position="302"/>
        <end position="320"/>
    </location>
</feature>
<evidence type="ECO:0000256" key="8">
    <source>
        <dbReference type="RuleBase" id="RU365088"/>
    </source>
</evidence>
<feature type="transmembrane region" description="Helical" evidence="8">
    <location>
        <begin position="44"/>
        <end position="61"/>
    </location>
</feature>